<gene>
    <name evidence="2" type="ORF">LY90DRAFT_704635</name>
</gene>
<evidence type="ECO:0000313" key="3">
    <source>
        <dbReference type="Proteomes" id="UP000193920"/>
    </source>
</evidence>
<dbReference type="GO" id="GO:0045046">
    <property type="term" value="P:protein import into peroxisome membrane"/>
    <property type="evidence" value="ECO:0007669"/>
    <property type="project" value="TreeGrafter"/>
</dbReference>
<dbReference type="InterPro" id="IPR006708">
    <property type="entry name" value="Pex19"/>
</dbReference>
<dbReference type="GO" id="GO:0033328">
    <property type="term" value="F:peroxisome membrane targeting sequence binding"/>
    <property type="evidence" value="ECO:0007669"/>
    <property type="project" value="TreeGrafter"/>
</dbReference>
<dbReference type="OrthoDB" id="21292at2759"/>
<name>A0A1Y2BTV3_9FUNG</name>
<feature type="compositionally biased region" description="Basic and acidic residues" evidence="1">
    <location>
        <begin position="41"/>
        <end position="59"/>
    </location>
</feature>
<feature type="compositionally biased region" description="Polar residues" evidence="1">
    <location>
        <begin position="123"/>
        <end position="132"/>
    </location>
</feature>
<dbReference type="AlphaFoldDB" id="A0A1Y2BTV3"/>
<feature type="compositionally biased region" description="Basic and acidic residues" evidence="1">
    <location>
        <begin position="110"/>
        <end position="122"/>
    </location>
</feature>
<protein>
    <submittedName>
        <fullName evidence="2">Pex19 protein</fullName>
    </submittedName>
</protein>
<evidence type="ECO:0000256" key="1">
    <source>
        <dbReference type="SAM" id="MobiDB-lite"/>
    </source>
</evidence>
<dbReference type="InterPro" id="IPR038322">
    <property type="entry name" value="Pex19_C_sf"/>
</dbReference>
<dbReference type="PANTHER" id="PTHR12774:SF2">
    <property type="entry name" value="PEROXISOMAL BIOGENESIS FACTOR 19"/>
    <property type="match status" value="1"/>
</dbReference>
<dbReference type="EMBL" id="MCOG01000142">
    <property type="protein sequence ID" value="ORY37555.1"/>
    <property type="molecule type" value="Genomic_DNA"/>
</dbReference>
<dbReference type="Proteomes" id="UP000193920">
    <property type="component" value="Unassembled WGS sequence"/>
</dbReference>
<comment type="caution">
    <text evidence="2">The sequence shown here is derived from an EMBL/GenBank/DDBJ whole genome shotgun (WGS) entry which is preliminary data.</text>
</comment>
<dbReference type="GO" id="GO:0005778">
    <property type="term" value="C:peroxisomal membrane"/>
    <property type="evidence" value="ECO:0007669"/>
    <property type="project" value="TreeGrafter"/>
</dbReference>
<dbReference type="PANTHER" id="PTHR12774">
    <property type="entry name" value="PEROXISOMAL BIOGENESIS FACTOR 19"/>
    <property type="match status" value="1"/>
</dbReference>
<dbReference type="STRING" id="1754190.A0A1Y2BTV3"/>
<accession>A0A1Y2BTV3</accession>
<keyword evidence="3" id="KW-1185">Reference proteome</keyword>
<proteinExistence type="predicted"/>
<evidence type="ECO:0000313" key="2">
    <source>
        <dbReference type="EMBL" id="ORY37555.1"/>
    </source>
</evidence>
<dbReference type="Gene3D" id="1.20.120.900">
    <property type="entry name" value="Pex19, mPTS binding domain"/>
    <property type="match status" value="1"/>
</dbReference>
<organism evidence="2 3">
    <name type="scientific">Neocallimastix californiae</name>
    <dbReference type="NCBI Taxonomy" id="1754190"/>
    <lineage>
        <taxon>Eukaryota</taxon>
        <taxon>Fungi</taxon>
        <taxon>Fungi incertae sedis</taxon>
        <taxon>Chytridiomycota</taxon>
        <taxon>Chytridiomycota incertae sedis</taxon>
        <taxon>Neocallimastigomycetes</taxon>
        <taxon>Neocallimastigales</taxon>
        <taxon>Neocallimastigaceae</taxon>
        <taxon>Neocallimastix</taxon>
    </lineage>
</organism>
<feature type="region of interest" description="Disordered" evidence="1">
    <location>
        <begin position="110"/>
        <end position="132"/>
    </location>
</feature>
<sequence length="276" mass="31226">MTEQNKKPTEVTDDDLDDFLDGVLDNFDNQKIPAIQNVKPKVNEDNDNSKIDKKGEKSASEPNPFDLDLEGIDDEMAKQLTQGMLQLLQGMDPNDANQFENNLEKIAGDLEKNLNVSDKENKPTTSNKVSETNNDVMEKLLKQMEGLVDEDFCDILSGVIDQLMSKELLYDSMKDLSDRYPSWIEENKSKLSKKDIENYQGQYACCKEIVDIFEKYDSNEISKEDNKKVSELMQKMQGYGNPPAEILKELAPDMIVGPDNVPQIPDNIPEGDCAQM</sequence>
<reference evidence="2 3" key="1">
    <citation type="submission" date="2016-08" db="EMBL/GenBank/DDBJ databases">
        <title>A Parts List for Fungal Cellulosomes Revealed by Comparative Genomics.</title>
        <authorList>
            <consortium name="DOE Joint Genome Institute"/>
            <person name="Haitjema C.H."/>
            <person name="Gilmore S.P."/>
            <person name="Henske J.K."/>
            <person name="Solomon K.V."/>
            <person name="De Groot R."/>
            <person name="Kuo A."/>
            <person name="Mondo S.J."/>
            <person name="Salamov A.A."/>
            <person name="Labutti K."/>
            <person name="Zhao Z."/>
            <person name="Chiniquy J."/>
            <person name="Barry K."/>
            <person name="Brewer H.M."/>
            <person name="Purvine S.O."/>
            <person name="Wright A.T."/>
            <person name="Boxma B."/>
            <person name="Van Alen T."/>
            <person name="Hackstein J.H."/>
            <person name="Baker S.E."/>
            <person name="Grigoriev I.V."/>
            <person name="O'Malley M.A."/>
        </authorList>
    </citation>
    <scope>NUCLEOTIDE SEQUENCE [LARGE SCALE GENOMIC DNA]</scope>
    <source>
        <strain evidence="2 3">G1</strain>
    </source>
</reference>
<dbReference type="Pfam" id="PF04614">
    <property type="entry name" value="Pex19"/>
    <property type="match status" value="1"/>
</dbReference>
<feature type="region of interest" description="Disordered" evidence="1">
    <location>
        <begin position="31"/>
        <end position="68"/>
    </location>
</feature>